<feature type="region of interest" description="Disordered" evidence="2">
    <location>
        <begin position="113"/>
        <end position="167"/>
    </location>
</feature>
<reference evidence="3 4" key="1">
    <citation type="submission" date="2018-07" db="EMBL/GenBank/DDBJ databases">
        <title>Identification of phenol metabolism pathways in Arcobacter.</title>
        <authorList>
            <person name="Miller W.G."/>
            <person name="Yee E."/>
            <person name="Bono J.L."/>
        </authorList>
    </citation>
    <scope>NUCLEOTIDE SEQUENCE [LARGE SCALE GENOMIC DNA]</scope>
    <source>
        <strain evidence="3 4">W63</strain>
    </source>
</reference>
<keyword evidence="4" id="KW-1185">Reference proteome</keyword>
<dbReference type="KEGG" id="aaqi:AAQM_0270"/>
<sequence length="384" mass="44337">MNIYIYGNQSFKKEIHETLEHSNIKFKLDSNTLITELKSLNELKEAIENNPKDVYIIDDEKIIKKNSLNKKIKFLAPKDGIEEEFLLDSGIADLSIDSLKEIPKYILKKYEEEKRNQENISSTEEPSGEEIKEEESLELDEELSQLLSKEETPKENPPKNLKDTFDLGSPVDLNELENLIASDEKDGSSMEEFVGLEDFNDNFGLNNISYDYDDEDIITEHDISEKDEDILASLLDENITEDDSIEEIFEDVDFLEEIFSKKDKEKEENLEEELNFFENETESIENEILEQVDTKVVEEKEPFKGENMSDDFSELDLLTEKDLLEALNSIDSSSVTEKIENKKELIKTQESINTIDSTNIDDLSKLISKLLNNKTLEITIKIKD</sequence>
<dbReference type="EMBL" id="CP030944">
    <property type="protein sequence ID" value="QKE25043.1"/>
    <property type="molecule type" value="Genomic_DNA"/>
</dbReference>
<evidence type="ECO:0000256" key="2">
    <source>
        <dbReference type="SAM" id="MobiDB-lite"/>
    </source>
</evidence>
<protein>
    <submittedName>
        <fullName evidence="3">Uncharacterized protein</fullName>
    </submittedName>
</protein>
<gene>
    <name evidence="3" type="ORF">AAQM_0270</name>
</gene>
<feature type="compositionally biased region" description="Basic and acidic residues" evidence="2">
    <location>
        <begin position="148"/>
        <end position="165"/>
    </location>
</feature>
<keyword evidence="1" id="KW-0175">Coiled coil</keyword>
<accession>A0AAE7DZL6</accession>
<evidence type="ECO:0000256" key="1">
    <source>
        <dbReference type="SAM" id="Coils"/>
    </source>
</evidence>
<evidence type="ECO:0000313" key="3">
    <source>
        <dbReference type="EMBL" id="QKE25043.1"/>
    </source>
</evidence>
<feature type="compositionally biased region" description="Acidic residues" evidence="2">
    <location>
        <begin position="126"/>
        <end position="143"/>
    </location>
</feature>
<dbReference type="AlphaFoldDB" id="A0AAE7DZL6"/>
<dbReference type="RefSeq" id="WP_129094496.1">
    <property type="nucleotide sequence ID" value="NZ_CBCSAE010000001.1"/>
</dbReference>
<feature type="coiled-coil region" evidence="1">
    <location>
        <begin position="260"/>
        <end position="287"/>
    </location>
</feature>
<evidence type="ECO:0000313" key="4">
    <source>
        <dbReference type="Proteomes" id="UP000502065"/>
    </source>
</evidence>
<name>A0AAE7DZL6_9BACT</name>
<proteinExistence type="predicted"/>
<organism evidence="3 4">
    <name type="scientific">Arcobacter aquimarinus</name>
    <dbReference type="NCBI Taxonomy" id="1315211"/>
    <lineage>
        <taxon>Bacteria</taxon>
        <taxon>Pseudomonadati</taxon>
        <taxon>Campylobacterota</taxon>
        <taxon>Epsilonproteobacteria</taxon>
        <taxon>Campylobacterales</taxon>
        <taxon>Arcobacteraceae</taxon>
        <taxon>Arcobacter</taxon>
    </lineage>
</organism>
<dbReference type="Proteomes" id="UP000502065">
    <property type="component" value="Chromosome"/>
</dbReference>